<dbReference type="FunFam" id="1.10.510.10:FF:000048">
    <property type="entry name" value="Protein kinase C"/>
    <property type="match status" value="1"/>
</dbReference>
<keyword evidence="5" id="KW-0418">Kinase</keyword>
<keyword evidence="1 8" id="KW-0723">Serine/threonine-protein kinase</keyword>
<evidence type="ECO:0000256" key="3">
    <source>
        <dbReference type="ARBA" id="ARBA00022679"/>
    </source>
</evidence>
<accession>A0A1E3NYR1</accession>
<dbReference type="Proteomes" id="UP000094112">
    <property type="component" value="Unassembled WGS sequence"/>
</dbReference>
<evidence type="ECO:0008006" key="13">
    <source>
        <dbReference type="Google" id="ProtNLM"/>
    </source>
</evidence>
<dbReference type="FunFam" id="3.30.200.20:FF:000042">
    <property type="entry name" value="Aurora kinase A"/>
    <property type="match status" value="1"/>
</dbReference>
<dbReference type="PROSITE" id="PS50011">
    <property type="entry name" value="PROTEIN_KINASE_DOM"/>
    <property type="match status" value="1"/>
</dbReference>
<evidence type="ECO:0000256" key="6">
    <source>
        <dbReference type="ARBA" id="ARBA00022840"/>
    </source>
</evidence>
<keyword evidence="12" id="KW-1185">Reference proteome</keyword>
<keyword evidence="4 7" id="KW-0547">Nucleotide-binding</keyword>
<dbReference type="AlphaFoldDB" id="A0A1E3NYR1"/>
<dbReference type="PROSITE" id="PS00108">
    <property type="entry name" value="PROTEIN_KINASE_ST"/>
    <property type="match status" value="1"/>
</dbReference>
<dbReference type="GO" id="GO:0004674">
    <property type="term" value="F:protein serine/threonine kinase activity"/>
    <property type="evidence" value="ECO:0007669"/>
    <property type="project" value="UniProtKB-KW"/>
</dbReference>
<dbReference type="PROSITE" id="PS00107">
    <property type="entry name" value="PROTEIN_KINASE_ATP"/>
    <property type="match status" value="1"/>
</dbReference>
<dbReference type="GO" id="GO:0005524">
    <property type="term" value="F:ATP binding"/>
    <property type="evidence" value="ECO:0007669"/>
    <property type="project" value="UniProtKB-UniRule"/>
</dbReference>
<dbReference type="InterPro" id="IPR000719">
    <property type="entry name" value="Prot_kinase_dom"/>
</dbReference>
<dbReference type="GO" id="GO:0005737">
    <property type="term" value="C:cytoplasm"/>
    <property type="evidence" value="ECO:0007669"/>
    <property type="project" value="EnsemblFungi"/>
</dbReference>
<dbReference type="InterPro" id="IPR045270">
    <property type="entry name" value="STKc_AGC"/>
</dbReference>
<dbReference type="InterPro" id="IPR000961">
    <property type="entry name" value="AGC-kinase_C"/>
</dbReference>
<keyword evidence="3" id="KW-0808">Transferase</keyword>
<evidence type="ECO:0000256" key="1">
    <source>
        <dbReference type="ARBA" id="ARBA00022527"/>
    </source>
</evidence>
<feature type="domain" description="AGC-kinase C-terminal" evidence="10">
    <location>
        <begin position="349"/>
        <end position="430"/>
    </location>
</feature>
<feature type="domain" description="Protein kinase" evidence="9">
    <location>
        <begin position="94"/>
        <end position="348"/>
    </location>
</feature>
<dbReference type="Gene3D" id="3.30.200.20">
    <property type="entry name" value="Phosphorylase Kinase, domain 1"/>
    <property type="match status" value="1"/>
</dbReference>
<keyword evidence="2" id="KW-0597">Phosphoprotein</keyword>
<gene>
    <name evidence="11" type="ORF">WICANDRAFT_95807</name>
</gene>
<dbReference type="Pfam" id="PF00069">
    <property type="entry name" value="Pkinase"/>
    <property type="match status" value="1"/>
</dbReference>
<dbReference type="EMBL" id="KV454212">
    <property type="protein sequence ID" value="ODQ58263.1"/>
    <property type="molecule type" value="Genomic_DNA"/>
</dbReference>
<evidence type="ECO:0000256" key="8">
    <source>
        <dbReference type="RuleBase" id="RU000304"/>
    </source>
</evidence>
<dbReference type="STRING" id="683960.A0A1E3NYR1"/>
<organism evidence="11 12">
    <name type="scientific">Wickerhamomyces anomalus (strain ATCC 58044 / CBS 1984 / NCYC 433 / NRRL Y-366-8)</name>
    <name type="common">Yeast</name>
    <name type="synonym">Hansenula anomala</name>
    <dbReference type="NCBI Taxonomy" id="683960"/>
    <lineage>
        <taxon>Eukaryota</taxon>
        <taxon>Fungi</taxon>
        <taxon>Dikarya</taxon>
        <taxon>Ascomycota</taxon>
        <taxon>Saccharomycotina</taxon>
        <taxon>Saccharomycetes</taxon>
        <taxon>Phaffomycetales</taxon>
        <taxon>Wickerhamomycetaceae</taxon>
        <taxon>Wickerhamomyces</taxon>
    </lineage>
</organism>
<proteinExistence type="inferred from homology"/>
<evidence type="ECO:0000313" key="11">
    <source>
        <dbReference type="EMBL" id="ODQ58263.1"/>
    </source>
</evidence>
<keyword evidence="6 7" id="KW-0067">ATP-binding</keyword>
<sequence length="431" mass="49556">MPNSRKLSGLYIANEDKLKFTAIADSDDDSDDDNDQFLDPNSFNIPSGRKFSTISRRNSVRSKISINGSAKDSTNIPITQDYSSDLSQRTINDFKEINILGIGSYGRVYLVEDVYTKKLYAKKTIKKAKISIDEKLFKTHKNEREILSSINHPSIVKLFYSFHDYQDINFILEYIPGGEIFYHLSKTKRFNEFDTAFYLAEISQALTHLHKVAGVVYRDLKPENVLLNAQGHVVLTDFGLSSLDEVCHSILGTPQFTAPEVLKGEEYSYPADWWSFGIMMYDMLVGETPFSGNNRAKIFNKILKTKLNIPDYLSEDAKDLLRKLINKKPEKRLKIDSDFENLSNHRFFRKIDWENLRNLKPPIIPDTTDISKANNFDHGYINLILAKEEKILDNVEAENDQSKNDETDLFDNELFNGFSFVASKNFLDTHM</sequence>
<evidence type="ECO:0000259" key="9">
    <source>
        <dbReference type="PROSITE" id="PS50011"/>
    </source>
</evidence>
<name>A0A1E3NYR1_WICAA</name>
<feature type="binding site" evidence="7">
    <location>
        <position position="127"/>
    </location>
    <ligand>
        <name>ATP</name>
        <dbReference type="ChEBI" id="CHEBI:30616"/>
    </ligand>
</feature>
<dbReference type="PANTHER" id="PTHR24351">
    <property type="entry name" value="RIBOSOMAL PROTEIN S6 KINASE"/>
    <property type="match status" value="1"/>
</dbReference>
<dbReference type="OrthoDB" id="63267at2759"/>
<dbReference type="CDD" id="cd05123">
    <property type="entry name" value="STKc_AGC"/>
    <property type="match status" value="1"/>
</dbReference>
<dbReference type="Gene3D" id="1.10.510.10">
    <property type="entry name" value="Transferase(Phosphotransferase) domain 1"/>
    <property type="match status" value="1"/>
</dbReference>
<dbReference type="InterPro" id="IPR017441">
    <property type="entry name" value="Protein_kinase_ATP_BS"/>
</dbReference>
<evidence type="ECO:0000256" key="2">
    <source>
        <dbReference type="ARBA" id="ARBA00022553"/>
    </source>
</evidence>
<comment type="similarity">
    <text evidence="8">Belongs to the protein kinase superfamily.</text>
</comment>
<evidence type="ECO:0000259" key="10">
    <source>
        <dbReference type="PROSITE" id="PS51285"/>
    </source>
</evidence>
<dbReference type="PROSITE" id="PS51285">
    <property type="entry name" value="AGC_KINASE_CTER"/>
    <property type="match status" value="1"/>
</dbReference>
<dbReference type="SUPFAM" id="SSF56112">
    <property type="entry name" value="Protein kinase-like (PK-like)"/>
    <property type="match status" value="1"/>
</dbReference>
<dbReference type="InterPro" id="IPR008271">
    <property type="entry name" value="Ser/Thr_kinase_AS"/>
</dbReference>
<dbReference type="SMART" id="SM00220">
    <property type="entry name" value="S_TKc"/>
    <property type="match status" value="1"/>
</dbReference>
<evidence type="ECO:0000256" key="5">
    <source>
        <dbReference type="ARBA" id="ARBA00022777"/>
    </source>
</evidence>
<protein>
    <recommendedName>
        <fullName evidence="13">Protein kinase domain-containing protein</fullName>
    </recommendedName>
</protein>
<evidence type="ECO:0000256" key="4">
    <source>
        <dbReference type="ARBA" id="ARBA00022741"/>
    </source>
</evidence>
<dbReference type="SMART" id="SM00133">
    <property type="entry name" value="S_TK_X"/>
    <property type="match status" value="1"/>
</dbReference>
<reference evidence="11 12" key="1">
    <citation type="journal article" date="2016" name="Proc. Natl. Acad. Sci. U.S.A.">
        <title>Comparative genomics of biotechnologically important yeasts.</title>
        <authorList>
            <person name="Riley R."/>
            <person name="Haridas S."/>
            <person name="Wolfe K.H."/>
            <person name="Lopes M.R."/>
            <person name="Hittinger C.T."/>
            <person name="Goeker M."/>
            <person name="Salamov A.A."/>
            <person name="Wisecaver J.H."/>
            <person name="Long T.M."/>
            <person name="Calvey C.H."/>
            <person name="Aerts A.L."/>
            <person name="Barry K.W."/>
            <person name="Choi C."/>
            <person name="Clum A."/>
            <person name="Coughlan A.Y."/>
            <person name="Deshpande S."/>
            <person name="Douglass A.P."/>
            <person name="Hanson S.J."/>
            <person name="Klenk H.-P."/>
            <person name="LaButti K.M."/>
            <person name="Lapidus A."/>
            <person name="Lindquist E.A."/>
            <person name="Lipzen A.M."/>
            <person name="Meier-Kolthoff J.P."/>
            <person name="Ohm R.A."/>
            <person name="Otillar R.P."/>
            <person name="Pangilinan J.L."/>
            <person name="Peng Y."/>
            <person name="Rokas A."/>
            <person name="Rosa C.A."/>
            <person name="Scheuner C."/>
            <person name="Sibirny A.A."/>
            <person name="Slot J.C."/>
            <person name="Stielow J.B."/>
            <person name="Sun H."/>
            <person name="Kurtzman C.P."/>
            <person name="Blackwell M."/>
            <person name="Grigoriev I.V."/>
            <person name="Jeffries T.W."/>
        </authorList>
    </citation>
    <scope>NUCLEOTIDE SEQUENCE [LARGE SCALE GENOMIC DNA]</scope>
    <source>
        <strain evidence="12">ATCC 58044 / CBS 1984 / NCYC 433 / NRRL Y-366-8</strain>
    </source>
</reference>
<dbReference type="InterPro" id="IPR011009">
    <property type="entry name" value="Kinase-like_dom_sf"/>
</dbReference>
<evidence type="ECO:0000256" key="7">
    <source>
        <dbReference type="PROSITE-ProRule" id="PRU10141"/>
    </source>
</evidence>
<evidence type="ECO:0000313" key="12">
    <source>
        <dbReference type="Proteomes" id="UP000094112"/>
    </source>
</evidence>
<dbReference type="RefSeq" id="XP_019037470.1">
    <property type="nucleotide sequence ID" value="XM_019186503.1"/>
</dbReference>
<dbReference type="GeneID" id="30203749"/>